<sequence length="112" mass="12296">MGNSSIMTEYIHRYFVFVQWDKLTPANAQAKAWDPDTGGELTFGGVRLSADGQEPPTYSACNTAATDTMRTKILAAFTHVPFYNIYLAVDGWTWETALDDAGLQVIEGEGVV</sequence>
<accession>A0A0F9FQQ5</accession>
<gene>
    <name evidence="1" type="ORF">LCGC14_1923590</name>
</gene>
<reference evidence="1" key="1">
    <citation type="journal article" date="2015" name="Nature">
        <title>Complex archaea that bridge the gap between prokaryotes and eukaryotes.</title>
        <authorList>
            <person name="Spang A."/>
            <person name="Saw J.H."/>
            <person name="Jorgensen S.L."/>
            <person name="Zaremba-Niedzwiedzka K."/>
            <person name="Martijn J."/>
            <person name="Lind A.E."/>
            <person name="van Eijk R."/>
            <person name="Schleper C."/>
            <person name="Guy L."/>
            <person name="Ettema T.J."/>
        </authorList>
    </citation>
    <scope>NUCLEOTIDE SEQUENCE</scope>
</reference>
<evidence type="ECO:0000313" key="1">
    <source>
        <dbReference type="EMBL" id="KKL88553.1"/>
    </source>
</evidence>
<proteinExistence type="predicted"/>
<name>A0A0F9FQQ5_9ZZZZ</name>
<comment type="caution">
    <text evidence="1">The sequence shown here is derived from an EMBL/GenBank/DDBJ whole genome shotgun (WGS) entry which is preliminary data.</text>
</comment>
<organism evidence="1">
    <name type="scientific">marine sediment metagenome</name>
    <dbReference type="NCBI Taxonomy" id="412755"/>
    <lineage>
        <taxon>unclassified sequences</taxon>
        <taxon>metagenomes</taxon>
        <taxon>ecological metagenomes</taxon>
    </lineage>
</organism>
<protein>
    <submittedName>
        <fullName evidence="1">Uncharacterized protein</fullName>
    </submittedName>
</protein>
<dbReference type="AlphaFoldDB" id="A0A0F9FQQ5"/>
<dbReference type="EMBL" id="LAZR01020534">
    <property type="protein sequence ID" value="KKL88553.1"/>
    <property type="molecule type" value="Genomic_DNA"/>
</dbReference>